<dbReference type="Proteomes" id="UP000217311">
    <property type="component" value="Chromosome"/>
</dbReference>
<name>A0A290MYM7_CAUVI</name>
<dbReference type="AlphaFoldDB" id="A0A290MYM7"/>
<feature type="domain" description="Phage terminase large subunit GpA ATPase" evidence="2">
    <location>
        <begin position="56"/>
        <end position="305"/>
    </location>
</feature>
<dbReference type="GO" id="GO:0004519">
    <property type="term" value="F:endonuclease activity"/>
    <property type="evidence" value="ECO:0007669"/>
    <property type="project" value="InterPro"/>
</dbReference>
<dbReference type="Pfam" id="PF05876">
    <property type="entry name" value="GpA_ATPase"/>
    <property type="match status" value="1"/>
</dbReference>
<dbReference type="EMBL" id="CP023315">
    <property type="protein sequence ID" value="ATC34098.1"/>
    <property type="molecule type" value="Genomic_DNA"/>
</dbReference>
<evidence type="ECO:0000256" key="1">
    <source>
        <dbReference type="SAM" id="MobiDB-lite"/>
    </source>
</evidence>
<reference evidence="5" key="1">
    <citation type="submission" date="2017-09" db="EMBL/GenBank/DDBJ databases">
        <title>Genome evolution observed in wild isolates of Caulobacter crescentus.</title>
        <authorList>
            <person name="Ely B."/>
            <person name="Wilson K."/>
            <person name="Scott D."/>
        </authorList>
    </citation>
    <scope>NUCLEOTIDE SEQUENCE [LARGE SCALE GENOMIC DNA]</scope>
    <source>
        <strain evidence="5">CB13b1a</strain>
    </source>
</reference>
<evidence type="ECO:0000313" key="5">
    <source>
        <dbReference type="Proteomes" id="UP000217311"/>
    </source>
</evidence>
<proteinExistence type="predicted"/>
<dbReference type="Pfam" id="PF20454">
    <property type="entry name" value="GpA_nuclease"/>
    <property type="match status" value="1"/>
</dbReference>
<feature type="domain" description="Terminase large subunit GpA endonuclease" evidence="3">
    <location>
        <begin position="341"/>
        <end position="647"/>
    </location>
</feature>
<accession>A0A290MYM7</accession>
<dbReference type="InterPro" id="IPR046453">
    <property type="entry name" value="GpA_ATPase"/>
</dbReference>
<organism evidence="4 5">
    <name type="scientific">Caulobacter vibrioides</name>
    <name type="common">Caulobacter crescentus</name>
    <dbReference type="NCBI Taxonomy" id="155892"/>
    <lineage>
        <taxon>Bacteria</taxon>
        <taxon>Pseudomonadati</taxon>
        <taxon>Pseudomonadota</taxon>
        <taxon>Alphaproteobacteria</taxon>
        <taxon>Caulobacterales</taxon>
        <taxon>Caulobacteraceae</taxon>
        <taxon>Caulobacter</taxon>
    </lineage>
</organism>
<feature type="compositionally biased region" description="Low complexity" evidence="1">
    <location>
        <begin position="676"/>
        <end position="698"/>
    </location>
</feature>
<protein>
    <submittedName>
        <fullName evidence="4">Terminase</fullName>
    </submittedName>
</protein>
<feature type="region of interest" description="Disordered" evidence="1">
    <location>
        <begin position="676"/>
        <end position="716"/>
    </location>
</feature>
<dbReference type="GO" id="GO:0016887">
    <property type="term" value="F:ATP hydrolysis activity"/>
    <property type="evidence" value="ECO:0007669"/>
    <property type="project" value="InterPro"/>
</dbReference>
<sequence length="716" mass="78472">MNAETFLMPSPYAAEVLGANAVRINHAFASGLRPPPRLSVAEWAERYREFPDDAPLPGPWVHSNAPYLVEIMEALSPHDPCSEIDIMKCAQSGGSASGENWIGYISDVAPGPLMYVQATITAAKDWLAEKFWPMVESTRRLNPEKGGTVMPKGARKGDGSTSLRVRFRRGGWMLIAGANSAATLRQHSIRYVIEDDLDQFPDNLDNQGSPEGMITARLRTYARQGISKRLGISTPTIKGGSKIGKRYRASDQRRFYLKCRHCGSRFDPVFSDLRWPDGRPDLVELVAPCCGVATAHWEKALMSLADGWIPTVEINGEKPPRVMAEQEVAYWKARDLQGRRRGYHITGLISAFMTWAQLAVGFVEAQGDVNKLKTWTNLDMGDEFEVKGDAPPAEELEILREQDWGDGQVPWGPSIFTLGVDVQGDGLYFEGLGWAYGLENWGLGKGFLPGPTDVPGEGAWALLETVATRTFVMPGGKAYGFDQICVDGGYNTEAAKAFCRRSPKRLVVFGRPGWSMPILGRGQAIAFELGRNYRRKARKKAGDDAHLVGTFGAKLSFYGALRVSIEYAKSGGKGPKPRGLVHFGRDATPDYFDMLTAESVVTEKVGGETRRVWKVDAGRQNHWLDCRVYNRAAAEALALDNLSEADWLAGQAQRYAAADPNQGDLVSMMNRPLSESAASSAAPETSAAAVAAGAAAAEVPNQDPDDDWIDNRDWSF</sequence>
<gene>
    <name evidence="4" type="ORF">CA606_18160</name>
</gene>
<evidence type="ECO:0000259" key="3">
    <source>
        <dbReference type="Pfam" id="PF20454"/>
    </source>
</evidence>
<dbReference type="RefSeq" id="WP_096053448.1">
    <property type="nucleotide sequence ID" value="NZ_CP023315.3"/>
</dbReference>
<evidence type="ECO:0000259" key="2">
    <source>
        <dbReference type="Pfam" id="PF05876"/>
    </source>
</evidence>
<evidence type="ECO:0000313" key="4">
    <source>
        <dbReference type="EMBL" id="ATC34098.1"/>
    </source>
</evidence>
<dbReference type="InterPro" id="IPR046454">
    <property type="entry name" value="GpA_endonuclease"/>
</dbReference>